<protein>
    <submittedName>
        <fullName evidence="1">Uncharacterized protein</fullName>
    </submittedName>
</protein>
<proteinExistence type="predicted"/>
<dbReference type="AlphaFoldDB" id="A0A3L8DS16"/>
<accession>A0A3L8DS16</accession>
<reference evidence="1" key="1">
    <citation type="journal article" date="2018" name="Genome Res.">
        <title>The genomic architecture and molecular evolution of ant odorant receptors.</title>
        <authorList>
            <person name="McKenzie S.K."/>
            <person name="Kronauer D.J.C."/>
        </authorList>
    </citation>
    <scope>NUCLEOTIDE SEQUENCE [LARGE SCALE GENOMIC DNA]</scope>
    <source>
        <strain evidence="1">Clonal line C1</strain>
    </source>
</reference>
<sequence length="75" mass="8279">MKVNIDVVFNRLTSSGTDSDSTATATSTEYFLSAFTKARLAERSKAPDLRSGSHLGAWVRTPHLANLFVFLNYIL</sequence>
<comment type="caution">
    <text evidence="1">The sequence shown here is derived from an EMBL/GenBank/DDBJ whole genome shotgun (WGS) entry which is preliminary data.</text>
</comment>
<reference evidence="1" key="2">
    <citation type="submission" date="2018-07" db="EMBL/GenBank/DDBJ databases">
        <authorList>
            <person name="Mckenzie S.K."/>
            <person name="Kronauer D.J.C."/>
        </authorList>
    </citation>
    <scope>NUCLEOTIDE SEQUENCE</scope>
    <source>
        <strain evidence="1">Clonal line C1</strain>
    </source>
</reference>
<gene>
    <name evidence="1" type="ORF">DMN91_003428</name>
</gene>
<evidence type="ECO:0000313" key="1">
    <source>
        <dbReference type="EMBL" id="RLU23225.1"/>
    </source>
</evidence>
<organism evidence="1">
    <name type="scientific">Ooceraea biroi</name>
    <name type="common">Clonal raider ant</name>
    <name type="synonym">Cerapachys biroi</name>
    <dbReference type="NCBI Taxonomy" id="2015173"/>
    <lineage>
        <taxon>Eukaryota</taxon>
        <taxon>Metazoa</taxon>
        <taxon>Ecdysozoa</taxon>
        <taxon>Arthropoda</taxon>
        <taxon>Hexapoda</taxon>
        <taxon>Insecta</taxon>
        <taxon>Pterygota</taxon>
        <taxon>Neoptera</taxon>
        <taxon>Endopterygota</taxon>
        <taxon>Hymenoptera</taxon>
        <taxon>Apocrita</taxon>
        <taxon>Aculeata</taxon>
        <taxon>Formicoidea</taxon>
        <taxon>Formicidae</taxon>
        <taxon>Dorylinae</taxon>
        <taxon>Ooceraea</taxon>
    </lineage>
</organism>
<name>A0A3L8DS16_OOCBI</name>
<dbReference type="Proteomes" id="UP000279307">
    <property type="component" value="Chromosome 4"/>
</dbReference>
<dbReference type="EMBL" id="QOIP01000004">
    <property type="protein sequence ID" value="RLU23225.1"/>
    <property type="molecule type" value="Genomic_DNA"/>
</dbReference>